<evidence type="ECO:0000313" key="5">
    <source>
        <dbReference type="EMBL" id="MBB6429238.1"/>
    </source>
</evidence>
<keyword evidence="3" id="KW-0378">Hydrolase</keyword>
<evidence type="ECO:0000259" key="4">
    <source>
        <dbReference type="PROSITE" id="PS50830"/>
    </source>
</evidence>
<dbReference type="GO" id="GO:0016787">
    <property type="term" value="F:hydrolase activity"/>
    <property type="evidence" value="ECO:0007669"/>
    <property type="project" value="UniProtKB-KW"/>
</dbReference>
<reference evidence="5 6" key="1">
    <citation type="submission" date="2020-08" db="EMBL/GenBank/DDBJ databases">
        <title>Genomic Encyclopedia of Type Strains, Phase IV (KMG-IV): sequencing the most valuable type-strain genomes for metagenomic binning, comparative biology and taxonomic classification.</title>
        <authorList>
            <person name="Goeker M."/>
        </authorList>
    </citation>
    <scope>NUCLEOTIDE SEQUENCE [LARGE SCALE GENOMIC DNA]</scope>
    <source>
        <strain evidence="5 6">DSM 103725</strain>
    </source>
</reference>
<evidence type="ECO:0000256" key="3">
    <source>
        <dbReference type="ARBA" id="ARBA00022801"/>
    </source>
</evidence>
<feature type="domain" description="TNase-like" evidence="4">
    <location>
        <begin position="53"/>
        <end position="161"/>
    </location>
</feature>
<dbReference type="PROSITE" id="PS50830">
    <property type="entry name" value="TNASE_3"/>
    <property type="match status" value="1"/>
</dbReference>
<dbReference type="SUPFAM" id="SSF50199">
    <property type="entry name" value="Staphylococcal nuclease"/>
    <property type="match status" value="1"/>
</dbReference>
<comment type="caution">
    <text evidence="5">The sequence shown here is derived from an EMBL/GenBank/DDBJ whole genome shotgun (WGS) entry which is preliminary data.</text>
</comment>
<keyword evidence="1" id="KW-0540">Nuclease</keyword>
<dbReference type="EMBL" id="JACHGY010000001">
    <property type="protein sequence ID" value="MBB6429238.1"/>
    <property type="molecule type" value="Genomic_DNA"/>
</dbReference>
<gene>
    <name evidence="5" type="ORF">HNQ40_001044</name>
</gene>
<name>A0A7X0H517_9BACT</name>
<protein>
    <submittedName>
        <fullName evidence="5">Endonuclease YncB(Thermonuclease family)</fullName>
    </submittedName>
</protein>
<dbReference type="Proteomes" id="UP000541810">
    <property type="component" value="Unassembled WGS sequence"/>
</dbReference>
<accession>A0A7X0H517</accession>
<proteinExistence type="predicted"/>
<dbReference type="AlphaFoldDB" id="A0A7X0H517"/>
<evidence type="ECO:0000256" key="2">
    <source>
        <dbReference type="ARBA" id="ARBA00022759"/>
    </source>
</evidence>
<dbReference type="InterPro" id="IPR016071">
    <property type="entry name" value="Staphylococal_nuclease_OB-fold"/>
</dbReference>
<evidence type="ECO:0000313" key="6">
    <source>
        <dbReference type="Proteomes" id="UP000541810"/>
    </source>
</evidence>
<organism evidence="5 6">
    <name type="scientific">Algisphaera agarilytica</name>
    <dbReference type="NCBI Taxonomy" id="1385975"/>
    <lineage>
        <taxon>Bacteria</taxon>
        <taxon>Pseudomonadati</taxon>
        <taxon>Planctomycetota</taxon>
        <taxon>Phycisphaerae</taxon>
        <taxon>Phycisphaerales</taxon>
        <taxon>Phycisphaeraceae</taxon>
        <taxon>Algisphaera</taxon>
    </lineage>
</organism>
<dbReference type="PANTHER" id="PTHR12302">
    <property type="entry name" value="EBNA2 BINDING PROTEIN P100"/>
    <property type="match status" value="1"/>
</dbReference>
<dbReference type="RefSeq" id="WP_184676824.1">
    <property type="nucleotide sequence ID" value="NZ_JACHGY010000001.1"/>
</dbReference>
<dbReference type="SMART" id="SM00318">
    <property type="entry name" value="SNc"/>
    <property type="match status" value="1"/>
</dbReference>
<dbReference type="GO" id="GO:0004519">
    <property type="term" value="F:endonuclease activity"/>
    <property type="evidence" value="ECO:0007669"/>
    <property type="project" value="UniProtKB-KW"/>
</dbReference>
<keyword evidence="2 5" id="KW-0255">Endonuclease</keyword>
<evidence type="ECO:0000256" key="1">
    <source>
        <dbReference type="ARBA" id="ARBA00022722"/>
    </source>
</evidence>
<keyword evidence="6" id="KW-1185">Reference proteome</keyword>
<dbReference type="InterPro" id="IPR035437">
    <property type="entry name" value="SNase_OB-fold_sf"/>
</dbReference>
<dbReference type="Pfam" id="PF00565">
    <property type="entry name" value="SNase"/>
    <property type="match status" value="1"/>
</dbReference>
<dbReference type="PANTHER" id="PTHR12302:SF3">
    <property type="entry name" value="SERINE_THREONINE-PROTEIN KINASE 31"/>
    <property type="match status" value="1"/>
</dbReference>
<sequence>MSKHFILTGLLIAALFLGVALGRWTAPPTADAVAPAPTAAPVLTETEDTRVITARSYEVVRVIDGDTFKVLYDGDLTSVRLLDINAPERGDPKADAATNELRRMIDGQTVELEFAAARRRDNFGRLLCRVTVDGVDVGQHLLDAGLVSVYQPGPRRSNASQ</sequence>
<dbReference type="Gene3D" id="2.40.50.90">
    <property type="match status" value="1"/>
</dbReference>